<dbReference type="Gene3D" id="2.60.40.10">
    <property type="entry name" value="Immunoglobulins"/>
    <property type="match status" value="1"/>
</dbReference>
<evidence type="ECO:0000256" key="1">
    <source>
        <dbReference type="SAM" id="SignalP"/>
    </source>
</evidence>
<dbReference type="PANTHER" id="PTHR23279">
    <property type="entry name" value="DEFECTIVE PROBOSCIS EXTENSION RESPONSE DPR -RELATED"/>
    <property type="match status" value="1"/>
</dbReference>
<keyword evidence="3" id="KW-1185">Reference proteome</keyword>
<dbReference type="InterPro" id="IPR013106">
    <property type="entry name" value="Ig_V-set"/>
</dbReference>
<dbReference type="RefSeq" id="XP_052121939.1">
    <property type="nucleotide sequence ID" value="XM_052265979.1"/>
</dbReference>
<dbReference type="GO" id="GO:0032589">
    <property type="term" value="C:neuron projection membrane"/>
    <property type="evidence" value="ECO:0007669"/>
    <property type="project" value="TreeGrafter"/>
</dbReference>
<sequence length="142" mass="15239">MTRVPASGVAILAVLAVVVGGEPRMGRQVQPVESVEGSDALLTCVVTDVANNTVLWKYITRGQDGNPEAQRARVLTAGETRITSDPRFSVLHDAGGGVWVLSILNATVRDAGLYTCELNTTPLQRSFHELIGEYRLLPDPSP</sequence>
<feature type="domain" description="Ig-like" evidence="2">
    <location>
        <begin position="23"/>
        <end position="128"/>
    </location>
</feature>
<dbReference type="InterPro" id="IPR037448">
    <property type="entry name" value="Zig-8"/>
</dbReference>
<dbReference type="Pfam" id="PF07686">
    <property type="entry name" value="V-set"/>
    <property type="match status" value="1"/>
</dbReference>
<name>A0A9C6WWS2_FRAOC</name>
<feature type="chain" id="PRO_5038734571" evidence="1">
    <location>
        <begin position="22"/>
        <end position="142"/>
    </location>
</feature>
<feature type="signal peptide" evidence="1">
    <location>
        <begin position="1"/>
        <end position="21"/>
    </location>
</feature>
<proteinExistence type="predicted"/>
<dbReference type="InterPro" id="IPR013783">
    <property type="entry name" value="Ig-like_fold"/>
</dbReference>
<dbReference type="InterPro" id="IPR036179">
    <property type="entry name" value="Ig-like_dom_sf"/>
</dbReference>
<dbReference type="PROSITE" id="PS50835">
    <property type="entry name" value="IG_LIKE"/>
    <property type="match status" value="1"/>
</dbReference>
<dbReference type="InterPro" id="IPR007110">
    <property type="entry name" value="Ig-like_dom"/>
</dbReference>
<accession>A0A9C6WWS2</accession>
<dbReference type="KEGG" id="foc:113214806"/>
<keyword evidence="1" id="KW-0732">Signal</keyword>
<organism evidence="3 4">
    <name type="scientific">Frankliniella occidentalis</name>
    <name type="common">Western flower thrips</name>
    <name type="synonym">Euthrips occidentalis</name>
    <dbReference type="NCBI Taxonomy" id="133901"/>
    <lineage>
        <taxon>Eukaryota</taxon>
        <taxon>Metazoa</taxon>
        <taxon>Ecdysozoa</taxon>
        <taxon>Arthropoda</taxon>
        <taxon>Hexapoda</taxon>
        <taxon>Insecta</taxon>
        <taxon>Pterygota</taxon>
        <taxon>Neoptera</taxon>
        <taxon>Paraneoptera</taxon>
        <taxon>Thysanoptera</taxon>
        <taxon>Terebrantia</taxon>
        <taxon>Thripoidea</taxon>
        <taxon>Thripidae</taxon>
        <taxon>Frankliniella</taxon>
    </lineage>
</organism>
<gene>
    <name evidence="4" type="primary">LOC113214806</name>
</gene>
<dbReference type="SUPFAM" id="SSF48726">
    <property type="entry name" value="Immunoglobulin"/>
    <property type="match status" value="1"/>
</dbReference>
<dbReference type="GO" id="GO:0050808">
    <property type="term" value="P:synapse organization"/>
    <property type="evidence" value="ECO:0007669"/>
    <property type="project" value="TreeGrafter"/>
</dbReference>
<evidence type="ECO:0000313" key="3">
    <source>
        <dbReference type="Proteomes" id="UP000504606"/>
    </source>
</evidence>
<reference evidence="4" key="1">
    <citation type="submission" date="2025-08" db="UniProtKB">
        <authorList>
            <consortium name="RefSeq"/>
        </authorList>
    </citation>
    <scope>IDENTIFICATION</scope>
    <source>
        <tissue evidence="4">Whole organism</tissue>
    </source>
</reference>
<evidence type="ECO:0000259" key="2">
    <source>
        <dbReference type="PROSITE" id="PS50835"/>
    </source>
</evidence>
<evidence type="ECO:0000313" key="4">
    <source>
        <dbReference type="RefSeq" id="XP_052121939.1"/>
    </source>
</evidence>
<dbReference type="SMART" id="SM00409">
    <property type="entry name" value="IG"/>
    <property type="match status" value="1"/>
</dbReference>
<protein>
    <submittedName>
        <fullName evidence="4">Zwei Ig domain protein zig-8</fullName>
    </submittedName>
</protein>
<dbReference type="Proteomes" id="UP000504606">
    <property type="component" value="Unplaced"/>
</dbReference>
<dbReference type="PANTHER" id="PTHR23279:SF36">
    <property type="entry name" value="DEFECTIVE PROBOSCIS EXTENSION RESPONSE 9, ISOFORM A"/>
    <property type="match status" value="1"/>
</dbReference>
<dbReference type="AlphaFoldDB" id="A0A9C6WWS2"/>
<dbReference type="GeneID" id="113214806"/>
<dbReference type="OrthoDB" id="5843172at2759"/>
<dbReference type="InterPro" id="IPR003598">
    <property type="entry name" value="Ig_sub2"/>
</dbReference>
<dbReference type="InterPro" id="IPR003599">
    <property type="entry name" value="Ig_sub"/>
</dbReference>
<dbReference type="SMART" id="SM00408">
    <property type="entry name" value="IGc2"/>
    <property type="match status" value="1"/>
</dbReference>